<feature type="compositionally biased region" description="Polar residues" evidence="3">
    <location>
        <begin position="1498"/>
        <end position="1507"/>
    </location>
</feature>
<keyword evidence="9" id="KW-1185">Reference proteome</keyword>
<dbReference type="SUPFAM" id="SSF50729">
    <property type="entry name" value="PH domain-like"/>
    <property type="match status" value="2"/>
</dbReference>
<accession>A0A315VJ63</accession>
<name>A0A315VJ63_GAMAF</name>
<dbReference type="CDD" id="cd00160">
    <property type="entry name" value="RhoGEF"/>
    <property type="match status" value="1"/>
</dbReference>
<dbReference type="InterPro" id="IPR000219">
    <property type="entry name" value="DH_dom"/>
</dbReference>
<gene>
    <name evidence="8" type="ORF">CCH79_00002291</name>
</gene>
<dbReference type="Gene3D" id="1.20.900.10">
    <property type="entry name" value="Dbl homology (DH) domain"/>
    <property type="match status" value="1"/>
</dbReference>
<dbReference type="InterPro" id="IPR001849">
    <property type="entry name" value="PH_domain"/>
</dbReference>
<dbReference type="InterPro" id="IPR043537">
    <property type="entry name" value="Tiam1/Tiam2/Sif"/>
</dbReference>
<dbReference type="GO" id="GO:0007264">
    <property type="term" value="P:small GTPase-mediated signal transduction"/>
    <property type="evidence" value="ECO:0007669"/>
    <property type="project" value="InterPro"/>
</dbReference>
<feature type="compositionally biased region" description="Basic and acidic residues" evidence="3">
    <location>
        <begin position="1611"/>
        <end position="1631"/>
    </location>
</feature>
<dbReference type="GO" id="GO:0005085">
    <property type="term" value="F:guanyl-nucleotide exchange factor activity"/>
    <property type="evidence" value="ECO:0007669"/>
    <property type="project" value="UniProtKB-KW"/>
</dbReference>
<evidence type="ECO:0000256" key="3">
    <source>
        <dbReference type="SAM" id="MobiDB-lite"/>
    </source>
</evidence>
<dbReference type="PANTHER" id="PTHR46001:SF1">
    <property type="entry name" value="RHO GUANINE NUCLEOTIDE EXCHANGE FACTOR TIAM1"/>
    <property type="match status" value="1"/>
</dbReference>
<dbReference type="SUPFAM" id="SSF50156">
    <property type="entry name" value="PDZ domain-like"/>
    <property type="match status" value="1"/>
</dbReference>
<dbReference type="Pfam" id="PF02196">
    <property type="entry name" value="RBD"/>
    <property type="match status" value="1"/>
</dbReference>
<dbReference type="PROSITE" id="PS50898">
    <property type="entry name" value="RBD"/>
    <property type="match status" value="1"/>
</dbReference>
<dbReference type="SUPFAM" id="SSF48065">
    <property type="entry name" value="DBL homology domain (DH-domain)"/>
    <property type="match status" value="1"/>
</dbReference>
<dbReference type="Pfam" id="PF00595">
    <property type="entry name" value="PDZ"/>
    <property type="match status" value="1"/>
</dbReference>
<sequence>MGNVESQNGDSSVYGNETVHLSRKQTSRSLRLTNKKSVTRRQRLSSTVKQEYRNSETSTRSSSTPSIPQSLAESGLELFNGTDELGEFGVNPHWTQRISMTMRPDSYQHEDEPLATPTPETSEADTIAQDGAEDSMGEGDVPGEERYLQRMTEGPRDGGTFKKKRSKSADMWREDSLEFSMSDLSQENLTSTEDIIDGGEEEEEEQFTCLRGSAGSTERASSLDHLCSQQSPGLPGQRNRYIKNHREANCNGDTEAEDGLMSPTEEDGSGYGAFTLPCRRSHCLSEGLSGLGIPSAPCPAFQGRRAHTTQDISGAMGDGSEYGDSGIDGVATETDADGELISRRCKAMSASFSLYSATESSVFNGSDSGSSSAGGGDGRAADGCRGGVYENFRKELESQVWTNQGRDFLEEASSAVSDEQSSGTLSSAYPSDTLTGCTQGTVRKAGALAVKNFLVHKKNMKVELATKRKWKQYWVSLKGCSLFLYESDGRSVIDHNNVAKHALWVENSIVQAVPEHPKKDYVFCLSNSIGDAFLFQTSGQTELENWITAIHSACATALARQHHREDTVRLLRTEIRKLEQKIDMDEKMKKMGDMQLSAVTDAKKRKTILEQNLERFHIDLFCCRCYLASLQGGEPPNPKRLLGFASRPTKMAMGRLGIFSVSSFHALVSARTEGSIRKRNQAVQRTFSKRRSRFSSLWGLDTASRRKTKGHPSAQQVFQNGTDPVRKPLELMFEDSASEISKKTEDSMKTVPQQSVDSDIWVPDYLKPSWVCLPNNQPVLAIVQPGETTVDVLSSVCKTHQIEPSGHYLRVKVWVDNQLLYYVPKSEEEISDLIYKEIEICPRATKVICFDKAESSTIGYGFTVAVTEEDDVQRLHVIEVKPEGLASAKGLKTGDEIQFLNGKPASVLQLDDLRAAFGNRMLTLIVSTLPQLDSKVLCFCPPHRTDGEQDPTTDIFSQSQENILDEVSGLTVESPDESMEEGPLLTLQSPRDHHSDRTLMAAGQKSTEQVTAFCRSLHDMNPLECPMSSSSSSSSSSLSPSPVSALAPAAGTAAQRQLSHADKLRKVIGELVETEKTYVKDLRCLIECYLKPLQKESFLTQDELDVLFGNLEEMVEFQLEFLRTLEDGIRLVPDLERLERVDQFKKVLFSLGGSFLYYADRFKIYSAFCASHTKVPKVLAKAKTDPEFKAFLAERNPRQQHSSTLESYLIKPIQRVLKYPLLLRELYSLTDPDSEEHYHLDVAMKAMNKVASHINEMQKLHEEYGAVFDQLINEQTADNKQVLDLSMGDLLLHSTVVWMNAPTTFGKSKKDPELSAFVFKTAVVFVYKNSSKHRKKIGGSHRATVSEDRDHFRFRYMIATDSLQVRAAASSEATAVCELVHTRSESEGRPERIFQLCCRYFLKEKTCIKHIYWSSPESKKDFLKAVQSILREKQRRHILKTKSMSLSQKYVPFGGKRLSALKGARPAMNRAASAPSRTLNRRSLLKNHITIDADQVFHGTNNNSTDVPNISHRPPSSPSISPPPKHEPHPSHKHQAEDTDRWVEEQFNLRHYEDQCEDIDDRQVKETDILSDDDEYCKSLRAPSAEPDSLEAGVRELRLHSKEVDLNRKMESRSEMEQGVKVDRTKQRDDSDSFTSCSLSVSCSSKLTPLKQQCSVEGATSKNHNMIWVRRDDFNKGCNSDVF</sequence>
<dbReference type="InterPro" id="IPR036034">
    <property type="entry name" value="PDZ_sf"/>
</dbReference>
<evidence type="ECO:0000259" key="5">
    <source>
        <dbReference type="PROSITE" id="PS50010"/>
    </source>
</evidence>
<dbReference type="InterPro" id="IPR011993">
    <property type="entry name" value="PH-like_dom_sf"/>
</dbReference>
<dbReference type="InterPro" id="IPR055230">
    <property type="entry name" value="PH_Tiam1/2"/>
</dbReference>
<dbReference type="InterPro" id="IPR040655">
    <property type="entry name" value="TIAM1_CC-Ex"/>
</dbReference>
<dbReference type="InterPro" id="IPR003116">
    <property type="entry name" value="RBD_dom"/>
</dbReference>
<evidence type="ECO:0000256" key="2">
    <source>
        <dbReference type="ARBA" id="ARBA00022737"/>
    </source>
</evidence>
<dbReference type="PANTHER" id="PTHR46001">
    <property type="entry name" value="TIAM (MAMMALIAN TUMOR INVASION AND METASTASIS FACTOR) HOMOLOG"/>
    <property type="match status" value="1"/>
</dbReference>
<feature type="compositionally biased region" description="Basic and acidic residues" evidence="3">
    <location>
        <begin position="1524"/>
        <end position="1538"/>
    </location>
</feature>
<evidence type="ECO:0000256" key="1">
    <source>
        <dbReference type="ARBA" id="ARBA00022658"/>
    </source>
</evidence>
<dbReference type="InterPro" id="IPR035899">
    <property type="entry name" value="DBL_dom_sf"/>
</dbReference>
<feature type="region of interest" description="Disordered" evidence="3">
    <location>
        <begin position="105"/>
        <end position="124"/>
    </location>
</feature>
<dbReference type="Pfam" id="PF00621">
    <property type="entry name" value="RhoGEF"/>
    <property type="match status" value="1"/>
</dbReference>
<dbReference type="GO" id="GO:0005886">
    <property type="term" value="C:plasma membrane"/>
    <property type="evidence" value="ECO:0007669"/>
    <property type="project" value="TreeGrafter"/>
</dbReference>
<dbReference type="Pfam" id="PF23014">
    <property type="entry name" value="PH_Tiam1"/>
    <property type="match status" value="1"/>
</dbReference>
<dbReference type="Proteomes" id="UP000250572">
    <property type="component" value="Unassembled WGS sequence"/>
</dbReference>
<feature type="compositionally biased region" description="Low complexity" evidence="3">
    <location>
        <begin position="55"/>
        <end position="66"/>
    </location>
</feature>
<dbReference type="PROSITE" id="PS50003">
    <property type="entry name" value="PH_DOMAIN"/>
    <property type="match status" value="1"/>
</dbReference>
<dbReference type="Gene3D" id="6.10.140.680">
    <property type="match status" value="1"/>
</dbReference>
<keyword evidence="2" id="KW-0677">Repeat</keyword>
<dbReference type="SMART" id="SM00455">
    <property type="entry name" value="RBD"/>
    <property type="match status" value="1"/>
</dbReference>
<dbReference type="FunFam" id="1.20.900.10:FF:000012">
    <property type="entry name" value="T cell lymphoma invasion and metastasis 1"/>
    <property type="match status" value="1"/>
</dbReference>
<dbReference type="Pfam" id="PF00169">
    <property type="entry name" value="PH"/>
    <property type="match status" value="1"/>
</dbReference>
<feature type="region of interest" description="Disordered" evidence="3">
    <location>
        <begin position="1025"/>
        <end position="1050"/>
    </location>
</feature>
<organism evidence="8 9">
    <name type="scientific">Gambusia affinis</name>
    <name type="common">Western mosquitofish</name>
    <name type="synonym">Heterandria affinis</name>
    <dbReference type="NCBI Taxonomy" id="33528"/>
    <lineage>
        <taxon>Eukaryota</taxon>
        <taxon>Metazoa</taxon>
        <taxon>Chordata</taxon>
        <taxon>Craniata</taxon>
        <taxon>Vertebrata</taxon>
        <taxon>Euteleostomi</taxon>
        <taxon>Actinopterygii</taxon>
        <taxon>Neopterygii</taxon>
        <taxon>Teleostei</taxon>
        <taxon>Neoteleostei</taxon>
        <taxon>Acanthomorphata</taxon>
        <taxon>Ovalentaria</taxon>
        <taxon>Atherinomorphae</taxon>
        <taxon>Cyprinodontiformes</taxon>
        <taxon>Poeciliidae</taxon>
        <taxon>Poeciliinae</taxon>
        <taxon>Gambusia</taxon>
    </lineage>
</organism>
<feature type="region of interest" description="Disordered" evidence="3">
    <location>
        <begin position="1"/>
        <end position="69"/>
    </location>
</feature>
<feature type="region of interest" description="Disordered" evidence="3">
    <location>
        <begin position="1495"/>
        <end position="1538"/>
    </location>
</feature>
<dbReference type="Gene3D" id="2.30.29.30">
    <property type="entry name" value="Pleckstrin-homology domain (PH domain)/Phosphotyrosine-binding domain (PTB)"/>
    <property type="match status" value="2"/>
</dbReference>
<dbReference type="STRING" id="33528.ENSGAFP00000028812"/>
<dbReference type="SMART" id="SM00325">
    <property type="entry name" value="RhoGEF"/>
    <property type="match status" value="1"/>
</dbReference>
<protein>
    <recommendedName>
        <fullName evidence="10">TIAM Rac1 associated GEF 1a</fullName>
    </recommendedName>
</protein>
<dbReference type="FunFam" id="2.30.29.30:FF:000065">
    <property type="entry name" value="T cell lymphoma invasion and metastasis 1"/>
    <property type="match status" value="1"/>
</dbReference>
<reference evidence="8 9" key="1">
    <citation type="journal article" date="2018" name="G3 (Bethesda)">
        <title>A High-Quality Reference Genome for the Invasive Mosquitofish Gambusia affinis Using a Chicago Library.</title>
        <authorList>
            <person name="Hoffberg S.L."/>
            <person name="Troendle N.J."/>
            <person name="Glenn T.C."/>
            <person name="Mahmud O."/>
            <person name="Louha S."/>
            <person name="Chalopin D."/>
            <person name="Bennetzen J.L."/>
            <person name="Mauricio R."/>
        </authorList>
    </citation>
    <scope>NUCLEOTIDE SEQUENCE [LARGE SCALE GENOMIC DNA]</scope>
    <source>
        <strain evidence="8">NE01/NJP1002.9</strain>
        <tissue evidence="8">Muscle</tissue>
    </source>
</reference>
<dbReference type="GO" id="GO:0005829">
    <property type="term" value="C:cytosol"/>
    <property type="evidence" value="ECO:0007669"/>
    <property type="project" value="TreeGrafter"/>
</dbReference>
<feature type="region of interest" description="Disordered" evidence="3">
    <location>
        <begin position="1611"/>
        <end position="1635"/>
    </location>
</feature>
<feature type="compositionally biased region" description="Low complexity" evidence="3">
    <location>
        <begin position="1028"/>
        <end position="1050"/>
    </location>
</feature>
<feature type="domain" description="PH" evidence="4">
    <location>
        <begin position="441"/>
        <end position="555"/>
    </location>
</feature>
<dbReference type="EMBL" id="NHOQ01001678">
    <property type="protein sequence ID" value="PWA23037.1"/>
    <property type="molecule type" value="Genomic_DNA"/>
</dbReference>
<dbReference type="SMART" id="SM00228">
    <property type="entry name" value="PDZ"/>
    <property type="match status" value="1"/>
</dbReference>
<evidence type="ECO:0000259" key="4">
    <source>
        <dbReference type="PROSITE" id="PS50003"/>
    </source>
</evidence>
<feature type="domain" description="RBD" evidence="7">
    <location>
        <begin position="767"/>
        <end position="838"/>
    </location>
</feature>
<evidence type="ECO:0000313" key="8">
    <source>
        <dbReference type="EMBL" id="PWA23037.1"/>
    </source>
</evidence>
<feature type="domain" description="PDZ" evidence="6">
    <location>
        <begin position="847"/>
        <end position="909"/>
    </location>
</feature>
<feature type="compositionally biased region" description="Basic residues" evidence="3">
    <location>
        <begin position="33"/>
        <end position="43"/>
    </location>
</feature>
<feature type="region of interest" description="Disordered" evidence="3">
    <location>
        <begin position="972"/>
        <end position="1000"/>
    </location>
</feature>
<dbReference type="InterPro" id="IPR001331">
    <property type="entry name" value="GDS_CDC24_CS"/>
</dbReference>
<dbReference type="PROSITE" id="PS00741">
    <property type="entry name" value="DH_1"/>
    <property type="match status" value="1"/>
</dbReference>
<comment type="caution">
    <text evidence="8">The sequence shown here is derived from an EMBL/GenBank/DDBJ whole genome shotgun (WGS) entry which is preliminary data.</text>
</comment>
<feature type="domain" description="DH" evidence="5">
    <location>
        <begin position="1063"/>
        <end position="1257"/>
    </location>
</feature>
<dbReference type="CDD" id="cd01230">
    <property type="entry name" value="PH1_Tiam1_2"/>
    <property type="match status" value="1"/>
</dbReference>
<dbReference type="Gene3D" id="2.30.42.10">
    <property type="match status" value="1"/>
</dbReference>
<evidence type="ECO:0000259" key="6">
    <source>
        <dbReference type="PROSITE" id="PS50106"/>
    </source>
</evidence>
<proteinExistence type="predicted"/>
<feature type="compositionally biased region" description="Polar residues" evidence="3">
    <location>
        <begin position="1"/>
        <end position="15"/>
    </location>
</feature>
<evidence type="ECO:0000259" key="7">
    <source>
        <dbReference type="PROSITE" id="PS50898"/>
    </source>
</evidence>
<dbReference type="PROSITE" id="PS50106">
    <property type="entry name" value="PDZ"/>
    <property type="match status" value="1"/>
</dbReference>
<keyword evidence="1" id="KW-0344">Guanine-nucleotide releasing factor</keyword>
<dbReference type="InterPro" id="IPR001478">
    <property type="entry name" value="PDZ"/>
</dbReference>
<dbReference type="Pfam" id="PF18385">
    <property type="entry name" value="Tiam_CC_Ex"/>
    <property type="match status" value="1"/>
</dbReference>
<dbReference type="SMART" id="SM00233">
    <property type="entry name" value="PH"/>
    <property type="match status" value="1"/>
</dbReference>
<evidence type="ECO:0000313" key="9">
    <source>
        <dbReference type="Proteomes" id="UP000250572"/>
    </source>
</evidence>
<dbReference type="PROSITE" id="PS50010">
    <property type="entry name" value="DH_2"/>
    <property type="match status" value="1"/>
</dbReference>
<feature type="region of interest" description="Disordered" evidence="3">
    <location>
        <begin position="360"/>
        <end position="380"/>
    </location>
</feature>
<evidence type="ECO:0008006" key="10">
    <source>
        <dbReference type="Google" id="ProtNLM"/>
    </source>
</evidence>